<feature type="compositionally biased region" description="Polar residues" evidence="8">
    <location>
        <begin position="159"/>
        <end position="171"/>
    </location>
</feature>
<evidence type="ECO:0000256" key="4">
    <source>
        <dbReference type="ARBA" id="ARBA00022771"/>
    </source>
</evidence>
<proteinExistence type="predicted"/>
<evidence type="ECO:0000259" key="9">
    <source>
        <dbReference type="PROSITE" id="PS50157"/>
    </source>
</evidence>
<sequence>MDYSSVSSASPVQPQPQAPPPRQRPRQARNSTSTATTTTTTTLTDTDTATPAKKFRCPTCDRSFTKSEHLARHARSHSKVKPYVCSICSKAFGRQDVLARHKKVHNNSKDAHAAGSWGASETAQNEFRNEPQDGVHSEIYDQSPAGNYPPPSFPHEETVPQNQLEPSQPWTQGGDMLDFLLSDTNTHWPVTLPVVQFESSAIQPDLEDSVIPQFNQQSGPLPGHGPGSGSGPTPGPGPGHHAMHQLSKLIADLSSGLTAEIESTGITSGFLDTCLHVFFERFHTSFPVLHKATFQVRESSHPLLLNIIALGSLFVGAKDAIPKGEALWRLAHTAVATSWQALMSTRGPRDECDGVQLVLTALTGQTYALLSKNQSLRMTSQVFHGLGFYWARQCGWYNMKEYNLADVPSLDTPEYEKNEAWRVWAAREVQNRAILGHYILDGQISQFSGHSPSARHVTNSLLTPTCEDAFAASTANDWILEMGKLQSGSFSFRELYVMLSSKGPDLYRPDYRLSNFSIRVILEGMQSLVSDLQDGGGVAVGTPSQSEIAWTLLRLHRERLGHSDQTSVENMELLVRWHAICLNLATPATMLCQRLCSVYNIKQHLHRDIEKKDTTPQELDLPVWANSIDGRRALLHAMAIQDLVDRLPLGRSHAIHLPAAIFAVATIYSARCIANLSTISVPKSILWEDVWSIRLDLDNAGTPNETQDQKNMDAFLRGREASETKTTEHRVGRNLMYDLNSLQITLSSMSLRWGVSHAMDDILNLWIGIANGAVKGV</sequence>
<dbReference type="PANTHER" id="PTHR40626">
    <property type="entry name" value="MIP31509P"/>
    <property type="match status" value="1"/>
</dbReference>
<dbReference type="EMBL" id="JBFCZG010000001">
    <property type="protein sequence ID" value="KAL3426759.1"/>
    <property type="molecule type" value="Genomic_DNA"/>
</dbReference>
<feature type="region of interest" description="Disordered" evidence="8">
    <location>
        <begin position="1"/>
        <end position="58"/>
    </location>
</feature>
<evidence type="ECO:0000256" key="5">
    <source>
        <dbReference type="ARBA" id="ARBA00022833"/>
    </source>
</evidence>
<dbReference type="Proteomes" id="UP001629113">
    <property type="component" value="Unassembled WGS sequence"/>
</dbReference>
<keyword evidence="11" id="KW-1185">Reference proteome</keyword>
<feature type="compositionally biased region" description="Pro residues" evidence="8">
    <location>
        <begin position="13"/>
        <end position="22"/>
    </location>
</feature>
<organism evidence="10 11">
    <name type="scientific">Phlyctema vagabunda</name>
    <dbReference type="NCBI Taxonomy" id="108571"/>
    <lineage>
        <taxon>Eukaryota</taxon>
        <taxon>Fungi</taxon>
        <taxon>Dikarya</taxon>
        <taxon>Ascomycota</taxon>
        <taxon>Pezizomycotina</taxon>
        <taxon>Leotiomycetes</taxon>
        <taxon>Helotiales</taxon>
        <taxon>Dermateaceae</taxon>
        <taxon>Phlyctema</taxon>
    </lineage>
</organism>
<keyword evidence="5" id="KW-0862">Zinc</keyword>
<dbReference type="SMART" id="SM00355">
    <property type="entry name" value="ZnF_C2H2"/>
    <property type="match status" value="2"/>
</dbReference>
<dbReference type="PROSITE" id="PS50157">
    <property type="entry name" value="ZINC_FINGER_C2H2_2"/>
    <property type="match status" value="2"/>
</dbReference>
<keyword evidence="6" id="KW-0539">Nucleus</keyword>
<name>A0ABR4PU14_9HELO</name>
<feature type="region of interest" description="Disordered" evidence="8">
    <location>
        <begin position="105"/>
        <end position="175"/>
    </location>
</feature>
<feature type="compositionally biased region" description="Gly residues" evidence="8">
    <location>
        <begin position="222"/>
        <end position="232"/>
    </location>
</feature>
<keyword evidence="3" id="KW-0677">Repeat</keyword>
<feature type="domain" description="C2H2-type" evidence="9">
    <location>
        <begin position="55"/>
        <end position="82"/>
    </location>
</feature>
<evidence type="ECO:0000256" key="2">
    <source>
        <dbReference type="ARBA" id="ARBA00022723"/>
    </source>
</evidence>
<dbReference type="Gene3D" id="3.30.160.60">
    <property type="entry name" value="Classic Zinc Finger"/>
    <property type="match status" value="2"/>
</dbReference>
<keyword evidence="4 7" id="KW-0863">Zinc-finger</keyword>
<evidence type="ECO:0000256" key="7">
    <source>
        <dbReference type="PROSITE-ProRule" id="PRU00042"/>
    </source>
</evidence>
<dbReference type="Pfam" id="PF04082">
    <property type="entry name" value="Fungal_trans"/>
    <property type="match status" value="1"/>
</dbReference>
<dbReference type="InterPro" id="IPR051059">
    <property type="entry name" value="VerF-like"/>
</dbReference>
<feature type="compositionally biased region" description="Low complexity" evidence="8">
    <location>
        <begin position="1"/>
        <end position="12"/>
    </location>
</feature>
<accession>A0ABR4PU14</accession>
<keyword evidence="2" id="KW-0479">Metal-binding</keyword>
<dbReference type="SUPFAM" id="SSF57667">
    <property type="entry name" value="beta-beta-alpha zinc fingers"/>
    <property type="match status" value="1"/>
</dbReference>
<comment type="caution">
    <text evidence="10">The sequence shown here is derived from an EMBL/GenBank/DDBJ whole genome shotgun (WGS) entry which is preliminary data.</text>
</comment>
<evidence type="ECO:0000313" key="11">
    <source>
        <dbReference type="Proteomes" id="UP001629113"/>
    </source>
</evidence>
<evidence type="ECO:0000313" key="10">
    <source>
        <dbReference type="EMBL" id="KAL3426759.1"/>
    </source>
</evidence>
<dbReference type="InterPro" id="IPR036236">
    <property type="entry name" value="Znf_C2H2_sf"/>
</dbReference>
<feature type="compositionally biased region" description="Low complexity" evidence="8">
    <location>
        <begin position="28"/>
        <end position="50"/>
    </location>
</feature>
<reference evidence="10 11" key="1">
    <citation type="submission" date="2024-06" db="EMBL/GenBank/DDBJ databases">
        <title>Complete genome of Phlyctema vagabunda strain 19-DSS-EL-015.</title>
        <authorList>
            <person name="Fiorenzani C."/>
        </authorList>
    </citation>
    <scope>NUCLEOTIDE SEQUENCE [LARGE SCALE GENOMIC DNA]</scope>
    <source>
        <strain evidence="10 11">19-DSS-EL-015</strain>
    </source>
</reference>
<dbReference type="PANTHER" id="PTHR40626:SF14">
    <property type="entry name" value="C2H2 TYPE ZINC FINGER DOMAIN PROTEIN (AFU_ORTHOLOGUE AFUA_1G02360)"/>
    <property type="match status" value="1"/>
</dbReference>
<dbReference type="InterPro" id="IPR007219">
    <property type="entry name" value="XnlR_reg_dom"/>
</dbReference>
<dbReference type="Pfam" id="PF13912">
    <property type="entry name" value="zf-C2H2_6"/>
    <property type="match status" value="1"/>
</dbReference>
<evidence type="ECO:0000256" key="1">
    <source>
        <dbReference type="ARBA" id="ARBA00004123"/>
    </source>
</evidence>
<dbReference type="Pfam" id="PF00096">
    <property type="entry name" value="zf-C2H2"/>
    <property type="match status" value="1"/>
</dbReference>
<dbReference type="PROSITE" id="PS00028">
    <property type="entry name" value="ZINC_FINGER_C2H2_1"/>
    <property type="match status" value="2"/>
</dbReference>
<dbReference type="CDD" id="cd12148">
    <property type="entry name" value="fungal_TF_MHR"/>
    <property type="match status" value="1"/>
</dbReference>
<evidence type="ECO:0000256" key="3">
    <source>
        <dbReference type="ARBA" id="ARBA00022737"/>
    </source>
</evidence>
<dbReference type="InterPro" id="IPR013087">
    <property type="entry name" value="Znf_C2H2_type"/>
</dbReference>
<gene>
    <name evidence="10" type="ORF">PVAG01_00268</name>
</gene>
<feature type="compositionally biased region" description="Basic and acidic residues" evidence="8">
    <location>
        <begin position="127"/>
        <end position="139"/>
    </location>
</feature>
<evidence type="ECO:0000256" key="6">
    <source>
        <dbReference type="ARBA" id="ARBA00023242"/>
    </source>
</evidence>
<feature type="domain" description="C2H2-type" evidence="9">
    <location>
        <begin position="83"/>
        <end position="110"/>
    </location>
</feature>
<evidence type="ECO:0000256" key="8">
    <source>
        <dbReference type="SAM" id="MobiDB-lite"/>
    </source>
</evidence>
<comment type="subcellular location">
    <subcellularLocation>
        <location evidence="1">Nucleus</location>
    </subcellularLocation>
</comment>
<feature type="region of interest" description="Disordered" evidence="8">
    <location>
        <begin position="212"/>
        <end position="242"/>
    </location>
</feature>
<protein>
    <submittedName>
        <fullName evidence="10">C2H2 type zinc finger domain protein</fullName>
    </submittedName>
</protein>